<reference evidence="1 2" key="1">
    <citation type="journal article" date="2019" name="Commun. Biol.">
        <title>The bagworm genome reveals a unique fibroin gene that provides high tensile strength.</title>
        <authorList>
            <person name="Kono N."/>
            <person name="Nakamura H."/>
            <person name="Ohtoshi R."/>
            <person name="Tomita M."/>
            <person name="Numata K."/>
            <person name="Arakawa K."/>
        </authorList>
    </citation>
    <scope>NUCLEOTIDE SEQUENCE [LARGE SCALE GENOMIC DNA]</scope>
</reference>
<evidence type="ECO:0000313" key="1">
    <source>
        <dbReference type="EMBL" id="GBP91309.1"/>
    </source>
</evidence>
<dbReference type="EMBL" id="BGZK01002158">
    <property type="protein sequence ID" value="GBP91309.1"/>
    <property type="molecule type" value="Genomic_DNA"/>
</dbReference>
<accession>A0A4C1ZW90</accession>
<evidence type="ECO:0000313" key="2">
    <source>
        <dbReference type="Proteomes" id="UP000299102"/>
    </source>
</evidence>
<dbReference type="AlphaFoldDB" id="A0A4C1ZW90"/>
<keyword evidence="2" id="KW-1185">Reference proteome</keyword>
<name>A0A4C1ZW90_EUMVA</name>
<proteinExistence type="predicted"/>
<sequence>MTFLIKEVTHPMPTLRAAAVSLLLGRISQWSGREIAASQAELLRPIVPLYRLFRALTRTLGSGETRQ</sequence>
<comment type="caution">
    <text evidence="1">The sequence shown here is derived from an EMBL/GenBank/DDBJ whole genome shotgun (WGS) entry which is preliminary data.</text>
</comment>
<organism evidence="1 2">
    <name type="scientific">Eumeta variegata</name>
    <name type="common">Bagworm moth</name>
    <name type="synonym">Eumeta japonica</name>
    <dbReference type="NCBI Taxonomy" id="151549"/>
    <lineage>
        <taxon>Eukaryota</taxon>
        <taxon>Metazoa</taxon>
        <taxon>Ecdysozoa</taxon>
        <taxon>Arthropoda</taxon>
        <taxon>Hexapoda</taxon>
        <taxon>Insecta</taxon>
        <taxon>Pterygota</taxon>
        <taxon>Neoptera</taxon>
        <taxon>Endopterygota</taxon>
        <taxon>Lepidoptera</taxon>
        <taxon>Glossata</taxon>
        <taxon>Ditrysia</taxon>
        <taxon>Tineoidea</taxon>
        <taxon>Psychidae</taxon>
        <taxon>Oiketicinae</taxon>
        <taxon>Eumeta</taxon>
    </lineage>
</organism>
<dbReference type="Proteomes" id="UP000299102">
    <property type="component" value="Unassembled WGS sequence"/>
</dbReference>
<protein>
    <submittedName>
        <fullName evidence="1">Uncharacterized protein</fullName>
    </submittedName>
</protein>
<gene>
    <name evidence="1" type="ORF">EVAR_68492_1</name>
</gene>